<accession>A0ABP3D2R6</accession>
<evidence type="ECO:0000313" key="10">
    <source>
        <dbReference type="Proteomes" id="UP001501476"/>
    </source>
</evidence>
<comment type="caution">
    <text evidence="9">The sequence shown here is derived from an EMBL/GenBank/DDBJ whole genome shotgun (WGS) entry which is preliminary data.</text>
</comment>
<comment type="catalytic activity">
    <reaction evidence="1 7">
        <text>1-(5-phospho-beta-D-ribosyl)-5'-AMP + H2O = 1-(5-phospho-beta-D-ribosyl)-5-[(5-phospho-beta-D-ribosylamino)methylideneamino]imidazole-4-carboxamide</text>
        <dbReference type="Rhea" id="RHEA:20049"/>
        <dbReference type="ChEBI" id="CHEBI:15377"/>
        <dbReference type="ChEBI" id="CHEBI:58435"/>
        <dbReference type="ChEBI" id="CHEBI:59457"/>
        <dbReference type="EC" id="3.5.4.19"/>
    </reaction>
</comment>
<comment type="pathway">
    <text evidence="2 7">Amino-acid biosynthesis; L-histidine biosynthesis; L-histidine from 5-phospho-alpha-D-ribose 1-diphosphate: step 3/9.</text>
</comment>
<reference evidence="10" key="1">
    <citation type="journal article" date="2019" name="Int. J. Syst. Evol. Microbiol.">
        <title>The Global Catalogue of Microorganisms (GCM) 10K type strain sequencing project: providing services to taxonomists for standard genome sequencing and annotation.</title>
        <authorList>
            <consortium name="The Broad Institute Genomics Platform"/>
            <consortium name="The Broad Institute Genome Sequencing Center for Infectious Disease"/>
            <person name="Wu L."/>
            <person name="Ma J."/>
        </authorList>
    </citation>
    <scope>NUCLEOTIDE SEQUENCE [LARGE SCALE GENOMIC DNA]</scope>
    <source>
        <strain evidence="10">JCM 6886</strain>
    </source>
</reference>
<keyword evidence="6 7" id="KW-0368">Histidine biosynthesis</keyword>
<dbReference type="Pfam" id="PF01502">
    <property type="entry name" value="PRA-CH"/>
    <property type="match status" value="1"/>
</dbReference>
<dbReference type="InterPro" id="IPR002496">
    <property type="entry name" value="PRib_AMP_CycHydrolase_dom"/>
</dbReference>
<feature type="binding site" evidence="7">
    <location>
        <position position="109"/>
    </location>
    <ligand>
        <name>Zn(2+)</name>
        <dbReference type="ChEBI" id="CHEBI:29105"/>
        <note>ligand shared between dimeric partners</note>
    </ligand>
</feature>
<organism evidence="9 10">
    <name type="scientific">Methylophaga marina</name>
    <dbReference type="NCBI Taxonomy" id="45495"/>
    <lineage>
        <taxon>Bacteria</taxon>
        <taxon>Pseudomonadati</taxon>
        <taxon>Pseudomonadota</taxon>
        <taxon>Gammaproteobacteria</taxon>
        <taxon>Thiotrichales</taxon>
        <taxon>Piscirickettsiaceae</taxon>
        <taxon>Methylophaga</taxon>
    </lineage>
</organism>
<comment type="cofactor">
    <cofactor evidence="7">
        <name>Mg(2+)</name>
        <dbReference type="ChEBI" id="CHEBI:18420"/>
    </cofactor>
    <text evidence="7">Binds 1 Mg(2+) ion per subunit.</text>
</comment>
<evidence type="ECO:0000256" key="5">
    <source>
        <dbReference type="ARBA" id="ARBA00022801"/>
    </source>
</evidence>
<gene>
    <name evidence="7" type="primary">hisI</name>
    <name evidence="9" type="ORF">GCM10008964_10370</name>
</gene>
<dbReference type="SUPFAM" id="SSF141734">
    <property type="entry name" value="HisI-like"/>
    <property type="match status" value="1"/>
</dbReference>
<dbReference type="Gene3D" id="4.10.80.70">
    <property type="match status" value="1"/>
</dbReference>
<sequence length="134" mass="15034">MIKTLENLPTGSSLALQEVIDNLPWNTQGLINAVTQQYDSGELLMVAWMNKEALLETVASKRACYWSRSRQCLWRKGETSGHTQEVKSIFLDCDGDAVLLKVDQKGAACHTGRKSCFYNQIIDDRVVVVNDKVN</sequence>
<dbReference type="PANTHER" id="PTHR42945:SF1">
    <property type="entry name" value="HISTIDINE BIOSYNTHESIS BIFUNCTIONAL PROTEIN HIS7"/>
    <property type="match status" value="1"/>
</dbReference>
<dbReference type="PANTHER" id="PTHR42945">
    <property type="entry name" value="HISTIDINE BIOSYNTHESIS BIFUNCTIONAL PROTEIN"/>
    <property type="match status" value="1"/>
</dbReference>
<keyword evidence="7" id="KW-0862">Zinc</keyword>
<comment type="similarity">
    <text evidence="7">Belongs to the PRA-CH family.</text>
</comment>
<evidence type="ECO:0000256" key="2">
    <source>
        <dbReference type="ARBA" id="ARBA00005169"/>
    </source>
</evidence>
<keyword evidence="10" id="KW-1185">Reference proteome</keyword>
<name>A0ABP3D2R6_9GAMM</name>
<evidence type="ECO:0000256" key="4">
    <source>
        <dbReference type="ARBA" id="ARBA00022605"/>
    </source>
</evidence>
<evidence type="ECO:0000256" key="7">
    <source>
        <dbReference type="HAMAP-Rule" id="MF_01021"/>
    </source>
</evidence>
<dbReference type="Proteomes" id="UP001501476">
    <property type="component" value="Unassembled WGS sequence"/>
</dbReference>
<keyword evidence="5 7" id="KW-0378">Hydrolase</keyword>
<proteinExistence type="inferred from homology"/>
<keyword evidence="3 7" id="KW-0963">Cytoplasm</keyword>
<keyword evidence="4 7" id="KW-0028">Amino-acid biosynthesis</keyword>
<dbReference type="HAMAP" id="MF_01021">
    <property type="entry name" value="HisI"/>
    <property type="match status" value="1"/>
</dbReference>
<dbReference type="NCBIfam" id="NF000768">
    <property type="entry name" value="PRK00051.1"/>
    <property type="match status" value="1"/>
</dbReference>
<dbReference type="EMBL" id="BAAADG010000003">
    <property type="protein sequence ID" value="GAA0220743.1"/>
    <property type="molecule type" value="Genomic_DNA"/>
</dbReference>
<dbReference type="RefSeq" id="WP_286305110.1">
    <property type="nucleotide sequence ID" value="NZ_AP027741.1"/>
</dbReference>
<dbReference type="InterPro" id="IPR038019">
    <property type="entry name" value="PRib_AMP_CycHydrolase_sf"/>
</dbReference>
<keyword evidence="7" id="KW-0460">Magnesium</keyword>
<dbReference type="EC" id="3.5.4.19" evidence="7"/>
<feature type="domain" description="Phosphoribosyl-AMP cyclohydrolase" evidence="8">
    <location>
        <begin position="45"/>
        <end position="118"/>
    </location>
</feature>
<comment type="subcellular location">
    <subcellularLocation>
        <location evidence="7">Cytoplasm</location>
    </subcellularLocation>
</comment>
<comment type="cofactor">
    <cofactor evidence="7">
        <name>Zn(2+)</name>
        <dbReference type="ChEBI" id="CHEBI:29105"/>
    </cofactor>
    <text evidence="7">Binds 1 zinc ion per subunit.</text>
</comment>
<comment type="subunit">
    <text evidence="7">Homodimer.</text>
</comment>
<evidence type="ECO:0000256" key="3">
    <source>
        <dbReference type="ARBA" id="ARBA00022490"/>
    </source>
</evidence>
<evidence type="ECO:0000313" key="9">
    <source>
        <dbReference type="EMBL" id="GAA0220743.1"/>
    </source>
</evidence>
<evidence type="ECO:0000256" key="6">
    <source>
        <dbReference type="ARBA" id="ARBA00023102"/>
    </source>
</evidence>
<dbReference type="InterPro" id="IPR026660">
    <property type="entry name" value="PRA-CH"/>
</dbReference>
<evidence type="ECO:0000256" key="1">
    <source>
        <dbReference type="ARBA" id="ARBA00000024"/>
    </source>
</evidence>
<feature type="binding site" evidence="7">
    <location>
        <position position="93"/>
    </location>
    <ligand>
        <name>Zn(2+)</name>
        <dbReference type="ChEBI" id="CHEBI:29105"/>
        <note>ligand shared between dimeric partners</note>
    </ligand>
</feature>
<dbReference type="Gene3D" id="3.10.20.810">
    <property type="entry name" value="Phosphoribosyl-AMP cyclohydrolase"/>
    <property type="match status" value="1"/>
</dbReference>
<feature type="binding site" evidence="7">
    <location>
        <position position="96"/>
    </location>
    <ligand>
        <name>Mg(2+)</name>
        <dbReference type="ChEBI" id="CHEBI:18420"/>
    </ligand>
</feature>
<keyword evidence="7" id="KW-0479">Metal-binding</keyword>
<feature type="binding site" evidence="7">
    <location>
        <position position="116"/>
    </location>
    <ligand>
        <name>Zn(2+)</name>
        <dbReference type="ChEBI" id="CHEBI:29105"/>
        <note>ligand shared between dimeric partners</note>
    </ligand>
</feature>
<feature type="binding site" evidence="7">
    <location>
        <position position="92"/>
    </location>
    <ligand>
        <name>Mg(2+)</name>
        <dbReference type="ChEBI" id="CHEBI:18420"/>
    </ligand>
</feature>
<protein>
    <recommendedName>
        <fullName evidence="7">Phosphoribosyl-AMP cyclohydrolase</fullName>
        <shortName evidence="7">PRA-CH</shortName>
        <ecNumber evidence="7">3.5.4.19</ecNumber>
    </recommendedName>
</protein>
<comment type="function">
    <text evidence="7">Catalyzes the hydrolysis of the adenine ring of phosphoribosyl-AMP.</text>
</comment>
<feature type="binding site" evidence="7">
    <location>
        <position position="94"/>
    </location>
    <ligand>
        <name>Mg(2+)</name>
        <dbReference type="ChEBI" id="CHEBI:18420"/>
    </ligand>
</feature>
<evidence type="ECO:0000259" key="8">
    <source>
        <dbReference type="Pfam" id="PF01502"/>
    </source>
</evidence>